<organism evidence="1 2">
    <name type="scientific">Eufriesea mexicana</name>
    <dbReference type="NCBI Taxonomy" id="516756"/>
    <lineage>
        <taxon>Eukaryota</taxon>
        <taxon>Metazoa</taxon>
        <taxon>Ecdysozoa</taxon>
        <taxon>Arthropoda</taxon>
        <taxon>Hexapoda</taxon>
        <taxon>Insecta</taxon>
        <taxon>Pterygota</taxon>
        <taxon>Neoptera</taxon>
        <taxon>Endopterygota</taxon>
        <taxon>Hymenoptera</taxon>
        <taxon>Apocrita</taxon>
        <taxon>Aculeata</taxon>
        <taxon>Apoidea</taxon>
        <taxon>Anthophila</taxon>
        <taxon>Apidae</taxon>
        <taxon>Eufriesea</taxon>
    </lineage>
</organism>
<gene>
    <name evidence="1" type="ORF">WN48_01965</name>
</gene>
<evidence type="ECO:0000313" key="2">
    <source>
        <dbReference type="Proteomes" id="UP000250275"/>
    </source>
</evidence>
<name>A0A310SC07_9HYME</name>
<accession>A0A310SC07</accession>
<dbReference type="EMBL" id="KQ761503">
    <property type="protein sequence ID" value="OAD57464.1"/>
    <property type="molecule type" value="Genomic_DNA"/>
</dbReference>
<proteinExistence type="predicted"/>
<sequence>MNSGVRRSTRRSALINRHTAINRLHFDHTLKHLRLHTELAEFRATRGPRSPLSLLSKNFVFHLIVDTTCRGKSAIVRTYEDERQRESIATFRVVDVDRAAPGSPIYPLLFRFISDDLLITQAHVANNEL</sequence>
<evidence type="ECO:0000313" key="1">
    <source>
        <dbReference type="EMBL" id="OAD57464.1"/>
    </source>
</evidence>
<reference evidence="1 2" key="1">
    <citation type="submission" date="2015-07" db="EMBL/GenBank/DDBJ databases">
        <title>The genome of Eufriesea mexicana.</title>
        <authorList>
            <person name="Pan H."/>
            <person name="Kapheim K."/>
        </authorList>
    </citation>
    <scope>NUCLEOTIDE SEQUENCE [LARGE SCALE GENOMIC DNA]</scope>
    <source>
        <strain evidence="1">0111107269</strain>
        <tissue evidence="1">Whole body</tissue>
    </source>
</reference>
<keyword evidence="2" id="KW-1185">Reference proteome</keyword>
<protein>
    <submittedName>
        <fullName evidence="1">Uncharacterized protein</fullName>
    </submittedName>
</protein>
<dbReference type="Proteomes" id="UP000250275">
    <property type="component" value="Unassembled WGS sequence"/>
</dbReference>
<dbReference type="AlphaFoldDB" id="A0A310SC07"/>